<comment type="caution">
    <text evidence="1">The sequence shown here is derived from an EMBL/GenBank/DDBJ whole genome shotgun (WGS) entry which is preliminary data.</text>
</comment>
<name>A0A2P4ZHM6_9HYPO</name>
<accession>A0A2P4ZHM6</accession>
<reference evidence="1 2" key="1">
    <citation type="journal article" date="2016" name="Genome Announc.">
        <title>Draft Whole-Genome Sequence of Trichoderma gamsii T6085, a Promising Biocontrol Agent of Fusarium Head Blight on Wheat.</title>
        <authorList>
            <person name="Baroncelli R."/>
            <person name="Zapparata A."/>
            <person name="Piaggeschi G."/>
            <person name="Sarrocco S."/>
            <person name="Vannacci G."/>
        </authorList>
    </citation>
    <scope>NUCLEOTIDE SEQUENCE [LARGE SCALE GENOMIC DNA]</scope>
    <source>
        <strain evidence="1 2">T6085</strain>
    </source>
</reference>
<proteinExistence type="predicted"/>
<dbReference type="GeneID" id="29988078"/>
<evidence type="ECO:0000313" key="2">
    <source>
        <dbReference type="Proteomes" id="UP000054821"/>
    </source>
</evidence>
<dbReference type="Proteomes" id="UP000054821">
    <property type="component" value="Unassembled WGS sequence"/>
</dbReference>
<organism evidence="1 2">
    <name type="scientific">Trichoderma gamsii</name>
    <dbReference type="NCBI Taxonomy" id="398673"/>
    <lineage>
        <taxon>Eukaryota</taxon>
        <taxon>Fungi</taxon>
        <taxon>Dikarya</taxon>
        <taxon>Ascomycota</taxon>
        <taxon>Pezizomycotina</taxon>
        <taxon>Sordariomycetes</taxon>
        <taxon>Hypocreomycetidae</taxon>
        <taxon>Hypocreales</taxon>
        <taxon>Hypocreaceae</taxon>
        <taxon>Trichoderma</taxon>
    </lineage>
</organism>
<protein>
    <submittedName>
        <fullName evidence="1">Uncharacterized protein</fullName>
    </submittedName>
</protein>
<gene>
    <name evidence="1" type="ORF">TGAM01_v207432</name>
</gene>
<dbReference type="RefSeq" id="XP_018658772.2">
    <property type="nucleotide sequence ID" value="XM_018807995.2"/>
</dbReference>
<dbReference type="AlphaFoldDB" id="A0A2P4ZHM6"/>
<keyword evidence="2" id="KW-1185">Reference proteome</keyword>
<sequence length="377" mass="42776">MNHQSKCIPMEIFGLIAAESSDEVLKNIRLSCRAGREIATPMLFRCFSVQTINHHTIKRLQEVATRPQIASLVKRFEYQPRIRKSSHNEAERRQLREQNDLLHPPSRLVGGLVTALKSFTQLRHIELQYPPFGMRTGYNNRGLRILISVTRNIYSNICPRLVSFRVAGLLLIDIPPTLPSDADDGMGAALPLIERLDLDFHPGDMPSGEMVRIEPNGGLRRLLSLVTNLTSLRVGFHLLERSMRLFDWSALQCTTLNTLELVQLEMSGTSLVTIINQNAHSIRQVILESVYLLDGTWAAIYDEIAITEGINDISEIHGRRYVDGRDSIDTELDAAGYRRLFAVVEKRRESQGLPSMRWPISPAGFVYHRDFSYLESS</sequence>
<evidence type="ECO:0000313" key="1">
    <source>
        <dbReference type="EMBL" id="PON23785.1"/>
    </source>
</evidence>
<dbReference type="EMBL" id="JPDN02000027">
    <property type="protein sequence ID" value="PON23785.1"/>
    <property type="molecule type" value="Genomic_DNA"/>
</dbReference>